<proteinExistence type="predicted"/>
<dbReference type="Pfam" id="PF04780">
    <property type="entry name" value="DUF629"/>
    <property type="match status" value="1"/>
</dbReference>
<dbReference type="PANTHER" id="PTHR22975:SF9">
    <property type="entry name" value="ECHINUS SPLICE FORM 3"/>
    <property type="match status" value="1"/>
</dbReference>
<dbReference type="AlphaFoldDB" id="A0ABD1PNT1"/>
<name>A0ABD1PNT1_9LAMI</name>
<dbReference type="InterPro" id="IPR052398">
    <property type="entry name" value="Ubiquitin_hydrolase_53/54"/>
</dbReference>
<evidence type="ECO:0000256" key="1">
    <source>
        <dbReference type="ARBA" id="ARBA00022786"/>
    </source>
</evidence>
<dbReference type="PANTHER" id="PTHR22975">
    <property type="entry name" value="UBIQUITIN SPECIFIC PROTEINASE"/>
    <property type="match status" value="1"/>
</dbReference>
<feature type="region of interest" description="Disordered" evidence="4">
    <location>
        <begin position="256"/>
        <end position="291"/>
    </location>
</feature>
<dbReference type="InterPro" id="IPR001394">
    <property type="entry name" value="Peptidase_C19_UCH"/>
</dbReference>
<dbReference type="InterPro" id="IPR006865">
    <property type="entry name" value="DUF629"/>
</dbReference>
<feature type="compositionally biased region" description="Basic and acidic residues" evidence="4">
    <location>
        <begin position="256"/>
        <end position="270"/>
    </location>
</feature>
<keyword evidence="2 6" id="KW-0378">Hydrolase</keyword>
<dbReference type="InterPro" id="IPR028889">
    <property type="entry name" value="USP"/>
</dbReference>
<feature type="region of interest" description="Disordered" evidence="4">
    <location>
        <begin position="875"/>
        <end position="916"/>
    </location>
</feature>
<dbReference type="Proteomes" id="UP001604336">
    <property type="component" value="Unassembled WGS sequence"/>
</dbReference>
<evidence type="ECO:0000256" key="4">
    <source>
        <dbReference type="SAM" id="MobiDB-lite"/>
    </source>
</evidence>
<feature type="domain" description="USP" evidence="5">
    <location>
        <begin position="1055"/>
        <end position="1221"/>
    </location>
</feature>
<dbReference type="Gene3D" id="3.90.70.10">
    <property type="entry name" value="Cysteine proteinases"/>
    <property type="match status" value="1"/>
</dbReference>
<gene>
    <name evidence="6" type="ORF">Adt_41150</name>
</gene>
<sequence length="1221" mass="138975">MGHKKRNIAPRSNSSQPPPEPESAASPTAAIPSSSIESIKIECQQAVTALRRGNHKKALKLMKILCLKHETSALCHHVMGTVCFRVASITDDPNAKQRYLNKAIKSARKSVTLLPDSFDFSLFYVKLLFETANEGEYGEVVQECDRALGIASDWRQQLSKTEARVVQFENEVRSLIQKSNTAPKCHDNISTPEAAIAPVQNEEGYLIQKSNLASIPTRMKNLGDEKEKFSSIPMRIPEDPMELRSIPGRSLVEIKKTTKNPEERRREIKKSPQCGNYHNKGLDSGSGMGQRVGERRKIGKVRKNISSPEIRDFVRSYWNSMNLDWKKEFLSVRISDLKTHFSLSKEGSVSEVLDEALSFKKENKVWKFWLCCRCNEKFADADSHRQHVKQEHMRTLLPKLQSVIPDRVDNDWAEMLLNCSWKPLDLNAAIKMLEEPSKFEAPNSLDESYLRNDKDDSSECLVNPYCNEYEGDSSSEKKKLDKDLEDVKWMDSDEYQARKRSFLYKSWPSTDDAECAWLLETIHSTFELLIKLNYLASSHLSKVIYFAVQKLLGLADGSHLLNFNMDQTPLCICFLGATDLQKILTFLKEFFRDIFSCRPDKYSDKSNLMHDSIICNQLVDTMKETTFTLDDLVLVLDECFLPCSLNASLGDDACNDDSSSETSLYVCYENNNVVLDSDALLSWIYTGPSSGELLASWTFASEEKSQQGKEILQLHEKEFYDLQDLCEKKCEHLNYEEGLQAVNDLCCKERIKREHDIPQSYDSVLRKWREDIIGKSGEDDDGRTKNYLHQLDSSTGVVIELGKIDARILRVVNWMQQLEVKLDLVSAHDFRSILVPLVKSYLRAHLEDLAEKDATKKSDAAREAFLEELALDSEQGFGGGDNSRHMHERMKDKKKSKRNRRNKDLKATGGNGLHMIRDQTSEKMCVSLLPERSHISAHDWDDPDAEVTFAGTDVALRHQEEEYNHRIKLEFEERKLEETLKYERQIENEVKQEHLAEHPVSSEKENDEICLLRSKDTPNGNGALPQKKLPEMGDLDYSSIKVMADGVNVMDVYGPGLKNEVGENNCFLNVIIQVGDRHLDMFMSADPCVTCALYDIFISLSKTSTDTRREAVAPRSLRVALSNLYRESNLFREGEMDDASEVLVVIFNCLHQSFPCAPVERFGSLDCTGSSCIAHSLFGMNIIERMNCANCGLKSRHRKYTSYFHNINASALRTLKACLFG</sequence>
<accession>A0ABD1PNT1</accession>
<dbReference type="InterPro" id="IPR038765">
    <property type="entry name" value="Papain-like_cys_pep_sf"/>
</dbReference>
<dbReference type="GO" id="GO:0016787">
    <property type="term" value="F:hydrolase activity"/>
    <property type="evidence" value="ECO:0007669"/>
    <property type="project" value="UniProtKB-KW"/>
</dbReference>
<evidence type="ECO:0000313" key="6">
    <source>
        <dbReference type="EMBL" id="KAL2465299.1"/>
    </source>
</evidence>
<comment type="caution">
    <text evidence="6">The sequence shown here is derived from an EMBL/GenBank/DDBJ whole genome shotgun (WGS) entry which is preliminary data.</text>
</comment>
<dbReference type="EMBL" id="JBFOLK010000013">
    <property type="protein sequence ID" value="KAL2465299.1"/>
    <property type="molecule type" value="Genomic_DNA"/>
</dbReference>
<feature type="compositionally biased region" description="Basic residues" evidence="4">
    <location>
        <begin position="892"/>
        <end position="903"/>
    </location>
</feature>
<evidence type="ECO:0000259" key="5">
    <source>
        <dbReference type="PROSITE" id="PS50235"/>
    </source>
</evidence>
<keyword evidence="3" id="KW-0175">Coiled coil</keyword>
<reference evidence="7" key="1">
    <citation type="submission" date="2024-07" db="EMBL/GenBank/DDBJ databases">
        <title>Two chromosome-level genome assemblies of Korean endemic species Abeliophyllum distichum and Forsythia ovata (Oleaceae).</title>
        <authorList>
            <person name="Jang H."/>
        </authorList>
    </citation>
    <scope>NUCLEOTIDE SEQUENCE [LARGE SCALE GENOMIC DNA]</scope>
</reference>
<dbReference type="PROSITE" id="PS00028">
    <property type="entry name" value="ZINC_FINGER_C2H2_1"/>
    <property type="match status" value="1"/>
</dbReference>
<keyword evidence="1" id="KW-0833">Ubl conjugation pathway</keyword>
<feature type="coiled-coil region" evidence="3">
    <location>
        <begin position="151"/>
        <end position="178"/>
    </location>
</feature>
<feature type="compositionally biased region" description="Basic and acidic residues" evidence="4">
    <location>
        <begin position="882"/>
        <end position="891"/>
    </location>
</feature>
<protein>
    <submittedName>
        <fullName evidence="6">Ubiquitin carboxyl-terminal hydrolase-related protein</fullName>
    </submittedName>
</protein>
<dbReference type="InterPro" id="IPR006866">
    <property type="entry name" value="DUF627_N"/>
</dbReference>
<evidence type="ECO:0000256" key="2">
    <source>
        <dbReference type="ARBA" id="ARBA00022801"/>
    </source>
</evidence>
<dbReference type="Pfam" id="PF00443">
    <property type="entry name" value="UCH"/>
    <property type="match status" value="1"/>
</dbReference>
<dbReference type="InterPro" id="IPR013087">
    <property type="entry name" value="Znf_C2H2_type"/>
</dbReference>
<dbReference type="SUPFAM" id="SSF54001">
    <property type="entry name" value="Cysteine proteinases"/>
    <property type="match status" value="1"/>
</dbReference>
<organism evidence="6 7">
    <name type="scientific">Abeliophyllum distichum</name>
    <dbReference type="NCBI Taxonomy" id="126358"/>
    <lineage>
        <taxon>Eukaryota</taxon>
        <taxon>Viridiplantae</taxon>
        <taxon>Streptophyta</taxon>
        <taxon>Embryophyta</taxon>
        <taxon>Tracheophyta</taxon>
        <taxon>Spermatophyta</taxon>
        <taxon>Magnoliopsida</taxon>
        <taxon>eudicotyledons</taxon>
        <taxon>Gunneridae</taxon>
        <taxon>Pentapetalae</taxon>
        <taxon>asterids</taxon>
        <taxon>lamiids</taxon>
        <taxon>Lamiales</taxon>
        <taxon>Oleaceae</taxon>
        <taxon>Forsythieae</taxon>
        <taxon>Abeliophyllum</taxon>
    </lineage>
</organism>
<feature type="region of interest" description="Disordered" evidence="4">
    <location>
        <begin position="1"/>
        <end position="29"/>
    </location>
</feature>
<keyword evidence="7" id="KW-1185">Reference proteome</keyword>
<evidence type="ECO:0000313" key="7">
    <source>
        <dbReference type="Proteomes" id="UP001604336"/>
    </source>
</evidence>
<dbReference type="Pfam" id="PF04781">
    <property type="entry name" value="DUF627"/>
    <property type="match status" value="1"/>
</dbReference>
<evidence type="ECO:0000256" key="3">
    <source>
        <dbReference type="SAM" id="Coils"/>
    </source>
</evidence>
<dbReference type="PROSITE" id="PS50235">
    <property type="entry name" value="USP_3"/>
    <property type="match status" value="1"/>
</dbReference>